<dbReference type="GO" id="GO:0016491">
    <property type="term" value="F:oxidoreductase activity"/>
    <property type="evidence" value="ECO:0007669"/>
    <property type="project" value="InterPro"/>
</dbReference>
<evidence type="ECO:0000313" key="3">
    <source>
        <dbReference type="EMBL" id="TGB02051.1"/>
    </source>
</evidence>
<keyword evidence="4" id="KW-1185">Reference proteome</keyword>
<accession>A0A4Z0GWM5</accession>
<feature type="domain" description="NADPH-dependent FMN reductase-like" evidence="2">
    <location>
        <begin position="1"/>
        <end position="146"/>
    </location>
</feature>
<dbReference type="InterPro" id="IPR050712">
    <property type="entry name" value="NAD(P)H-dep_reductase"/>
</dbReference>
<dbReference type="OrthoDB" id="9812295at2"/>
<evidence type="ECO:0000256" key="1">
    <source>
        <dbReference type="ARBA" id="ARBA00009428"/>
    </source>
</evidence>
<proteinExistence type="inferred from homology"/>
<gene>
    <name evidence="3" type="ORF">E4663_14955</name>
</gene>
<dbReference type="Proteomes" id="UP000297982">
    <property type="component" value="Unassembled WGS sequence"/>
</dbReference>
<dbReference type="GO" id="GO:0005829">
    <property type="term" value="C:cytosol"/>
    <property type="evidence" value="ECO:0007669"/>
    <property type="project" value="TreeGrafter"/>
</dbReference>
<dbReference type="InterPro" id="IPR005025">
    <property type="entry name" value="FMN_Rdtase-like_dom"/>
</dbReference>
<dbReference type="Gene3D" id="3.40.50.360">
    <property type="match status" value="1"/>
</dbReference>
<dbReference type="InterPro" id="IPR029039">
    <property type="entry name" value="Flavoprotein-like_sf"/>
</dbReference>
<evidence type="ECO:0000259" key="2">
    <source>
        <dbReference type="Pfam" id="PF03358"/>
    </source>
</evidence>
<evidence type="ECO:0000313" key="4">
    <source>
        <dbReference type="Proteomes" id="UP000297982"/>
    </source>
</evidence>
<dbReference type="Pfam" id="PF03358">
    <property type="entry name" value="FMN_red"/>
    <property type="match status" value="1"/>
</dbReference>
<sequence length="183" mass="20589">MKVAALVGSIRKDSYNHKLAEFMKDRYKEELDIRITPIHLLPHYNPDTEQEPPEAVQHFKAQLSDVDAFLIVTAEYNHSIPGVLKNALDWLSRGNKEMEGKPTFIAGASMGALGTVRAQMHLRQIMNAPGMGARVIPGNEILIGQVQHKVDEKGYIADEKTIEFMDGVVEQFTMFVGKEKIER</sequence>
<organism evidence="3 4">
    <name type="scientific">Halobacillus salinus</name>
    <dbReference type="NCBI Taxonomy" id="192814"/>
    <lineage>
        <taxon>Bacteria</taxon>
        <taxon>Bacillati</taxon>
        <taxon>Bacillota</taxon>
        <taxon>Bacilli</taxon>
        <taxon>Bacillales</taxon>
        <taxon>Bacillaceae</taxon>
        <taxon>Halobacillus</taxon>
    </lineage>
</organism>
<comment type="caution">
    <text evidence="3">The sequence shown here is derived from an EMBL/GenBank/DDBJ whole genome shotgun (WGS) entry which is preliminary data.</text>
</comment>
<dbReference type="SUPFAM" id="SSF52218">
    <property type="entry name" value="Flavoproteins"/>
    <property type="match status" value="1"/>
</dbReference>
<name>A0A4Z0GWM5_9BACI</name>
<comment type="similarity">
    <text evidence="1">Belongs to the azoreductase type 2 family.</text>
</comment>
<protein>
    <submittedName>
        <fullName evidence="3">NAD(P)H-dependent oxidoreductase</fullName>
    </submittedName>
</protein>
<dbReference type="GO" id="GO:0010181">
    <property type="term" value="F:FMN binding"/>
    <property type="evidence" value="ECO:0007669"/>
    <property type="project" value="TreeGrafter"/>
</dbReference>
<dbReference type="PANTHER" id="PTHR30543">
    <property type="entry name" value="CHROMATE REDUCTASE"/>
    <property type="match status" value="1"/>
</dbReference>
<dbReference type="AlphaFoldDB" id="A0A4Z0GWM5"/>
<dbReference type="PANTHER" id="PTHR30543:SF21">
    <property type="entry name" value="NAD(P)H-DEPENDENT FMN REDUCTASE LOT6"/>
    <property type="match status" value="1"/>
</dbReference>
<dbReference type="EMBL" id="SRJC01000004">
    <property type="protein sequence ID" value="TGB02051.1"/>
    <property type="molecule type" value="Genomic_DNA"/>
</dbReference>
<reference evidence="3 4" key="1">
    <citation type="journal article" date="2003" name="Int. J. Syst. Evol. Microbiol.">
        <title>Halobacillus salinus sp. nov., isolated from a salt lake on the coast of the East Sea in Korea.</title>
        <authorList>
            <person name="Yoon J.H."/>
            <person name="Kang K.H."/>
            <person name="Park Y.H."/>
        </authorList>
    </citation>
    <scope>NUCLEOTIDE SEQUENCE [LARGE SCALE GENOMIC DNA]</scope>
    <source>
        <strain evidence="3 4">HSL-3</strain>
    </source>
</reference>
<dbReference type="STRING" id="192814.GCA_900166575_03768"/>